<evidence type="ECO:0000256" key="1">
    <source>
        <dbReference type="ARBA" id="ARBA00000109"/>
    </source>
</evidence>
<dbReference type="InterPro" id="IPR036389">
    <property type="entry name" value="RNase_III_sf"/>
</dbReference>
<dbReference type="Gene3D" id="1.10.1520.10">
    <property type="entry name" value="Ribonuclease III domain"/>
    <property type="match status" value="1"/>
</dbReference>
<evidence type="ECO:0000256" key="4">
    <source>
        <dbReference type="ARBA" id="ARBA00022722"/>
    </source>
</evidence>
<dbReference type="GO" id="GO:0004525">
    <property type="term" value="F:ribonuclease III activity"/>
    <property type="evidence" value="ECO:0007669"/>
    <property type="project" value="UniProtKB-EC"/>
</dbReference>
<evidence type="ECO:0000256" key="3">
    <source>
        <dbReference type="ARBA" id="ARBA00012177"/>
    </source>
</evidence>
<dbReference type="HAMAP" id="MF_00104">
    <property type="entry name" value="RNase_III"/>
    <property type="match status" value="1"/>
</dbReference>
<dbReference type="SMART" id="SM00358">
    <property type="entry name" value="DSRM"/>
    <property type="match status" value="1"/>
</dbReference>
<dbReference type="PANTHER" id="PTHR11207">
    <property type="entry name" value="RIBONUCLEASE III"/>
    <property type="match status" value="1"/>
</dbReference>
<dbReference type="PROSITE" id="PS50142">
    <property type="entry name" value="RNASE_3_2"/>
    <property type="match status" value="1"/>
</dbReference>
<dbReference type="CDD" id="cd10845">
    <property type="entry name" value="DSRM_RNAse_III_family"/>
    <property type="match status" value="1"/>
</dbReference>
<evidence type="ECO:0000259" key="9">
    <source>
        <dbReference type="PROSITE" id="PS50142"/>
    </source>
</evidence>
<dbReference type="PANTHER" id="PTHR11207:SF0">
    <property type="entry name" value="RIBONUCLEASE 3"/>
    <property type="match status" value="1"/>
</dbReference>
<dbReference type="GO" id="GO:0010468">
    <property type="term" value="P:regulation of gene expression"/>
    <property type="evidence" value="ECO:0007669"/>
    <property type="project" value="TreeGrafter"/>
</dbReference>
<evidence type="ECO:0000256" key="2">
    <source>
        <dbReference type="ARBA" id="ARBA00010183"/>
    </source>
</evidence>
<keyword evidence="7" id="KW-0694">RNA-binding</keyword>
<gene>
    <name evidence="10" type="ORF">MNBD_ALPHA11-213</name>
</gene>
<sequence length="252" mass="27397">GMAMANQAASRSHVPVGLLMVNPKPDLSKLEDILQYSFADKDILQRALTHTSAVSPGRRVNDSYQRLEFLGDRILGLVAADLLFKRLPDAKEGELARALNSIVRKEACAAVAIELGLGSFIQMDKSEARNGGREKPSVLADVCEAIIGAVYVDGGFSSSFDFVTRIFSAHIAAADKPQIDAKTKLQEWAQGRGFPTPQYLEIERTGPAHNPVFSIEVKIEGFETIAAQGPSKKTAEQSVAELFLRREGILET</sequence>
<dbReference type="Gene3D" id="3.30.160.20">
    <property type="match status" value="1"/>
</dbReference>
<feature type="domain" description="DRBM" evidence="8">
    <location>
        <begin position="180"/>
        <end position="249"/>
    </location>
</feature>
<dbReference type="SUPFAM" id="SSF54768">
    <property type="entry name" value="dsRNA-binding domain-like"/>
    <property type="match status" value="1"/>
</dbReference>
<accession>A0A3B0TJX2</accession>
<evidence type="ECO:0000256" key="7">
    <source>
        <dbReference type="ARBA" id="ARBA00022884"/>
    </source>
</evidence>
<comment type="catalytic activity">
    <reaction evidence="1">
        <text>Endonucleolytic cleavage to 5'-phosphomonoester.</text>
        <dbReference type="EC" id="3.1.26.3"/>
    </reaction>
</comment>
<dbReference type="CDD" id="cd00593">
    <property type="entry name" value="RIBOc"/>
    <property type="match status" value="1"/>
</dbReference>
<evidence type="ECO:0000256" key="6">
    <source>
        <dbReference type="ARBA" id="ARBA00022801"/>
    </source>
</evidence>
<evidence type="ECO:0000256" key="5">
    <source>
        <dbReference type="ARBA" id="ARBA00022759"/>
    </source>
</evidence>
<dbReference type="GO" id="GO:0006364">
    <property type="term" value="P:rRNA processing"/>
    <property type="evidence" value="ECO:0007669"/>
    <property type="project" value="InterPro"/>
</dbReference>
<comment type="similarity">
    <text evidence="2">Belongs to the ribonuclease III family.</text>
</comment>
<dbReference type="EC" id="3.1.26.3" evidence="3"/>
<evidence type="ECO:0000259" key="8">
    <source>
        <dbReference type="PROSITE" id="PS50137"/>
    </source>
</evidence>
<dbReference type="GO" id="GO:0003725">
    <property type="term" value="F:double-stranded RNA binding"/>
    <property type="evidence" value="ECO:0007669"/>
    <property type="project" value="TreeGrafter"/>
</dbReference>
<name>A0A3B0TJX2_9ZZZZ</name>
<dbReference type="InterPro" id="IPR011907">
    <property type="entry name" value="RNase_III"/>
</dbReference>
<organism evidence="10">
    <name type="scientific">hydrothermal vent metagenome</name>
    <dbReference type="NCBI Taxonomy" id="652676"/>
    <lineage>
        <taxon>unclassified sequences</taxon>
        <taxon>metagenomes</taxon>
        <taxon>ecological metagenomes</taxon>
    </lineage>
</organism>
<dbReference type="PROSITE" id="PS00517">
    <property type="entry name" value="RNASE_3_1"/>
    <property type="match status" value="1"/>
</dbReference>
<feature type="domain" description="RNase III" evidence="9">
    <location>
        <begin position="27"/>
        <end position="155"/>
    </location>
</feature>
<keyword evidence="5" id="KW-0255">Endonuclease</keyword>
<dbReference type="NCBIfam" id="TIGR02191">
    <property type="entry name" value="RNaseIII"/>
    <property type="match status" value="1"/>
</dbReference>
<feature type="non-terminal residue" evidence="10">
    <location>
        <position position="1"/>
    </location>
</feature>
<dbReference type="SUPFAM" id="SSF69065">
    <property type="entry name" value="RNase III domain-like"/>
    <property type="match status" value="1"/>
</dbReference>
<keyword evidence="6 10" id="KW-0378">Hydrolase</keyword>
<dbReference type="PROSITE" id="PS50137">
    <property type="entry name" value="DS_RBD"/>
    <property type="match status" value="1"/>
</dbReference>
<dbReference type="Pfam" id="PF00035">
    <property type="entry name" value="dsrm"/>
    <property type="match status" value="1"/>
</dbReference>
<dbReference type="EMBL" id="UOEQ01000124">
    <property type="protein sequence ID" value="VAW17050.1"/>
    <property type="molecule type" value="Genomic_DNA"/>
</dbReference>
<protein>
    <recommendedName>
        <fullName evidence="3">ribonuclease III</fullName>
        <ecNumber evidence="3">3.1.26.3</ecNumber>
    </recommendedName>
</protein>
<dbReference type="InterPro" id="IPR000999">
    <property type="entry name" value="RNase_III_dom"/>
</dbReference>
<dbReference type="AlphaFoldDB" id="A0A3B0TJX2"/>
<keyword evidence="4" id="KW-0540">Nuclease</keyword>
<reference evidence="10" key="1">
    <citation type="submission" date="2018-06" db="EMBL/GenBank/DDBJ databases">
        <authorList>
            <person name="Zhirakovskaya E."/>
        </authorList>
    </citation>
    <scope>NUCLEOTIDE SEQUENCE</scope>
</reference>
<proteinExistence type="inferred from homology"/>
<dbReference type="SMART" id="SM00535">
    <property type="entry name" value="RIBOc"/>
    <property type="match status" value="1"/>
</dbReference>
<evidence type="ECO:0000313" key="10">
    <source>
        <dbReference type="EMBL" id="VAW17050.1"/>
    </source>
</evidence>
<dbReference type="FunFam" id="1.10.1520.10:FF:000001">
    <property type="entry name" value="Ribonuclease 3"/>
    <property type="match status" value="1"/>
</dbReference>
<dbReference type="InterPro" id="IPR014720">
    <property type="entry name" value="dsRBD_dom"/>
</dbReference>
<dbReference type="Pfam" id="PF14622">
    <property type="entry name" value="Ribonucleas_3_3"/>
    <property type="match status" value="1"/>
</dbReference>